<dbReference type="Proteomes" id="UP000240424">
    <property type="component" value="Unassembled WGS sequence"/>
</dbReference>
<feature type="region of interest" description="Disordered" evidence="1">
    <location>
        <begin position="1"/>
        <end position="24"/>
    </location>
</feature>
<dbReference type="AlphaFoldDB" id="A0A2U3PHV3"/>
<evidence type="ECO:0000313" key="3">
    <source>
        <dbReference type="Proteomes" id="UP000240424"/>
    </source>
</evidence>
<keyword evidence="3" id="KW-1185">Reference proteome</keyword>
<gene>
    <name evidence="2" type="ORF">MNAB215_5566</name>
</gene>
<dbReference type="RefSeq" id="WP_077081621.1">
    <property type="nucleotide sequence ID" value="NZ_FUEZ01000004.1"/>
</dbReference>
<dbReference type="OrthoDB" id="4641812at2"/>
<protein>
    <submittedName>
        <fullName evidence="2">Uncharacterized protein</fullName>
    </submittedName>
</protein>
<organism evidence="2 3">
    <name type="scientific">Mycobacterium numidiamassiliense</name>
    <dbReference type="NCBI Taxonomy" id="1841861"/>
    <lineage>
        <taxon>Bacteria</taxon>
        <taxon>Bacillati</taxon>
        <taxon>Actinomycetota</taxon>
        <taxon>Actinomycetes</taxon>
        <taxon>Mycobacteriales</taxon>
        <taxon>Mycobacteriaceae</taxon>
        <taxon>Mycobacterium</taxon>
    </lineage>
</organism>
<sequence>MTTPTPESGGDSPELEPTDDQLRSDEARRYRQKLRETEAQAAQVIQDNIDREARLQATERLLVDQELAGKFADPRDFWTQTELTAVRDESGVVDLAMVAQRADELLSEHPHWASPDPRVPQLAPTSAVGGQGLIGFGPRSVLDVDNVMPQPARSFGQFLTDAANATPPPD</sequence>
<reference evidence="2 3" key="1">
    <citation type="submission" date="2017-01" db="EMBL/GenBank/DDBJ databases">
        <authorList>
            <consortium name="Urmite Genomes"/>
        </authorList>
    </citation>
    <scope>NUCLEOTIDE SEQUENCE [LARGE SCALE GENOMIC DNA]</scope>
    <source>
        <strain evidence="2 3">AB215</strain>
    </source>
</reference>
<dbReference type="EMBL" id="FUEZ01000004">
    <property type="protein sequence ID" value="SPM43344.1"/>
    <property type="molecule type" value="Genomic_DNA"/>
</dbReference>
<proteinExistence type="predicted"/>
<accession>A0A2U3PHV3</accession>
<evidence type="ECO:0000313" key="2">
    <source>
        <dbReference type="EMBL" id="SPM43344.1"/>
    </source>
</evidence>
<evidence type="ECO:0000256" key="1">
    <source>
        <dbReference type="SAM" id="MobiDB-lite"/>
    </source>
</evidence>
<dbReference type="STRING" id="1841861.GCA_900157365_03885"/>
<name>A0A2U3PHV3_9MYCO</name>